<dbReference type="InterPro" id="IPR010978">
    <property type="entry name" value="tRNA-bd_arm"/>
</dbReference>
<dbReference type="NCBIfam" id="TIGR00422">
    <property type="entry name" value="valS"/>
    <property type="match status" value="1"/>
</dbReference>
<evidence type="ECO:0000256" key="5">
    <source>
        <dbReference type="ARBA" id="ARBA00022490"/>
    </source>
</evidence>
<evidence type="ECO:0000256" key="3">
    <source>
        <dbReference type="ARBA" id="ARBA00005594"/>
    </source>
</evidence>
<keyword evidence="20" id="KW-1185">Reference proteome</keyword>
<reference evidence="19 20" key="1">
    <citation type="submission" date="2016-11" db="EMBL/GenBank/DDBJ databases">
        <title>The macronuclear genome of Stentor coeruleus: a giant cell with tiny introns.</title>
        <authorList>
            <person name="Slabodnick M."/>
            <person name="Ruby J.G."/>
            <person name="Reiff S.B."/>
            <person name="Swart E.C."/>
            <person name="Gosai S."/>
            <person name="Prabakaran S."/>
            <person name="Witkowska E."/>
            <person name="Larue G.E."/>
            <person name="Fisher S."/>
            <person name="Freeman R.M."/>
            <person name="Gunawardena J."/>
            <person name="Chu W."/>
            <person name="Stover N.A."/>
            <person name="Gregory B.D."/>
            <person name="Nowacki M."/>
            <person name="Derisi J."/>
            <person name="Roy S.W."/>
            <person name="Marshall W.F."/>
            <person name="Sood P."/>
        </authorList>
    </citation>
    <scope>NUCLEOTIDE SEQUENCE [LARGE SCALE GENOMIC DNA]</scope>
    <source>
        <strain evidence="19">WM001</strain>
    </source>
</reference>
<dbReference type="Gene3D" id="1.10.730.10">
    <property type="entry name" value="Isoleucyl-tRNA Synthetase, Domain 1"/>
    <property type="match status" value="1"/>
</dbReference>
<dbReference type="OrthoDB" id="629407at2759"/>
<dbReference type="PRINTS" id="PR00986">
    <property type="entry name" value="TRNASYNTHVAL"/>
</dbReference>
<gene>
    <name evidence="19" type="ORF">SteCoe_21773</name>
</gene>
<dbReference type="EC" id="6.1.1.9" evidence="4"/>
<evidence type="ECO:0000256" key="8">
    <source>
        <dbReference type="ARBA" id="ARBA00022840"/>
    </source>
</evidence>
<protein>
    <recommendedName>
        <fullName evidence="12">Valine--tRNA ligase, mitochondrial</fullName>
        <ecNumber evidence="4">6.1.1.9</ecNumber>
    </recommendedName>
    <alternativeName>
        <fullName evidence="11">Valyl-tRNA synthetase</fullName>
    </alternativeName>
</protein>
<evidence type="ECO:0000256" key="15">
    <source>
        <dbReference type="SAM" id="Coils"/>
    </source>
</evidence>
<name>A0A1R2BNY4_9CILI</name>
<evidence type="ECO:0000256" key="14">
    <source>
        <dbReference type="RuleBase" id="RU363035"/>
    </source>
</evidence>
<dbReference type="CDD" id="cd00817">
    <property type="entry name" value="ValRS_core"/>
    <property type="match status" value="1"/>
</dbReference>
<dbReference type="Pfam" id="PF10458">
    <property type="entry name" value="Val_tRNA-synt_C"/>
    <property type="match status" value="1"/>
</dbReference>
<evidence type="ECO:0000256" key="12">
    <source>
        <dbReference type="ARBA" id="ARBA00040837"/>
    </source>
</evidence>
<dbReference type="GO" id="GO:0006438">
    <property type="term" value="P:valyl-tRNA aminoacylation"/>
    <property type="evidence" value="ECO:0007669"/>
    <property type="project" value="InterPro"/>
</dbReference>
<keyword evidence="9 14" id="KW-0648">Protein biosynthesis</keyword>
<evidence type="ECO:0000256" key="1">
    <source>
        <dbReference type="ARBA" id="ARBA00004173"/>
    </source>
</evidence>
<feature type="coiled-coil region" evidence="15">
    <location>
        <begin position="910"/>
        <end position="979"/>
    </location>
</feature>
<dbReference type="FunFam" id="1.10.730.10:FF:000009">
    <property type="entry name" value="Valine--tRNA ligase, mitochondrial"/>
    <property type="match status" value="1"/>
</dbReference>
<dbReference type="PANTHER" id="PTHR11946:SF109">
    <property type="entry name" value="VALINE--TRNA LIGASE"/>
    <property type="match status" value="1"/>
</dbReference>
<evidence type="ECO:0000313" key="20">
    <source>
        <dbReference type="Proteomes" id="UP000187209"/>
    </source>
</evidence>
<dbReference type="InterPro" id="IPR009080">
    <property type="entry name" value="tRNAsynth_Ia_anticodon-bd"/>
</dbReference>
<evidence type="ECO:0000256" key="9">
    <source>
        <dbReference type="ARBA" id="ARBA00022917"/>
    </source>
</evidence>
<dbReference type="AlphaFoldDB" id="A0A1R2BNY4"/>
<evidence type="ECO:0000313" key="19">
    <source>
        <dbReference type="EMBL" id="OMJ78400.1"/>
    </source>
</evidence>
<dbReference type="InterPro" id="IPR019499">
    <property type="entry name" value="Val-tRNA_synth_tRNA-bd"/>
</dbReference>
<comment type="catalytic activity">
    <reaction evidence="13">
        <text>tRNA(Val) + L-valine + ATP = L-valyl-tRNA(Val) + AMP + diphosphate</text>
        <dbReference type="Rhea" id="RHEA:10704"/>
        <dbReference type="Rhea" id="RHEA-COMP:9672"/>
        <dbReference type="Rhea" id="RHEA-COMP:9708"/>
        <dbReference type="ChEBI" id="CHEBI:30616"/>
        <dbReference type="ChEBI" id="CHEBI:33019"/>
        <dbReference type="ChEBI" id="CHEBI:57762"/>
        <dbReference type="ChEBI" id="CHEBI:78442"/>
        <dbReference type="ChEBI" id="CHEBI:78537"/>
        <dbReference type="ChEBI" id="CHEBI:456215"/>
        <dbReference type="EC" id="6.1.1.9"/>
    </reaction>
</comment>
<keyword evidence="15" id="KW-0175">Coiled coil</keyword>
<dbReference type="InterPro" id="IPR014729">
    <property type="entry name" value="Rossmann-like_a/b/a_fold"/>
</dbReference>
<organism evidence="19 20">
    <name type="scientific">Stentor coeruleus</name>
    <dbReference type="NCBI Taxonomy" id="5963"/>
    <lineage>
        <taxon>Eukaryota</taxon>
        <taxon>Sar</taxon>
        <taxon>Alveolata</taxon>
        <taxon>Ciliophora</taxon>
        <taxon>Postciliodesmatophora</taxon>
        <taxon>Heterotrichea</taxon>
        <taxon>Heterotrichida</taxon>
        <taxon>Stentoridae</taxon>
        <taxon>Stentor</taxon>
    </lineage>
</organism>
<dbReference type="Gene3D" id="1.10.287.380">
    <property type="entry name" value="Valyl-tRNA synthetase, C-terminal domain"/>
    <property type="match status" value="1"/>
</dbReference>
<dbReference type="PROSITE" id="PS00178">
    <property type="entry name" value="AA_TRNA_LIGASE_I"/>
    <property type="match status" value="1"/>
</dbReference>
<evidence type="ECO:0000256" key="10">
    <source>
        <dbReference type="ARBA" id="ARBA00023146"/>
    </source>
</evidence>
<dbReference type="InterPro" id="IPR037118">
    <property type="entry name" value="Val-tRNA_synth_C_sf"/>
</dbReference>
<keyword evidence="10 14" id="KW-0030">Aminoacyl-tRNA synthetase</keyword>
<feature type="domain" description="Methionyl/Valyl/Leucyl/Isoleucyl-tRNA synthetase anticodon-binding" evidence="17">
    <location>
        <begin position="707"/>
        <end position="853"/>
    </location>
</feature>
<keyword evidence="6 14" id="KW-0436">Ligase</keyword>
<dbReference type="FunFam" id="3.90.740.10:FF:000005">
    <property type="entry name" value="Valine--tRNA ligase, mitochondrial"/>
    <property type="match status" value="1"/>
</dbReference>
<evidence type="ECO:0000259" key="17">
    <source>
        <dbReference type="Pfam" id="PF08264"/>
    </source>
</evidence>
<dbReference type="GO" id="GO:0004832">
    <property type="term" value="F:valine-tRNA ligase activity"/>
    <property type="evidence" value="ECO:0007669"/>
    <property type="project" value="UniProtKB-EC"/>
</dbReference>
<comment type="caution">
    <text evidence="19">The sequence shown here is derived from an EMBL/GenBank/DDBJ whole genome shotgun (WGS) entry which is preliminary data.</text>
</comment>
<dbReference type="GO" id="GO:0005739">
    <property type="term" value="C:mitochondrion"/>
    <property type="evidence" value="ECO:0007669"/>
    <property type="project" value="UniProtKB-SubCell"/>
</dbReference>
<evidence type="ECO:0000256" key="6">
    <source>
        <dbReference type="ARBA" id="ARBA00022598"/>
    </source>
</evidence>
<dbReference type="GO" id="GO:0005829">
    <property type="term" value="C:cytosol"/>
    <property type="evidence" value="ECO:0007669"/>
    <property type="project" value="TreeGrafter"/>
</dbReference>
<dbReference type="CDD" id="cd07962">
    <property type="entry name" value="Anticodon_Ia_Val"/>
    <property type="match status" value="1"/>
</dbReference>
<dbReference type="Pfam" id="PF00133">
    <property type="entry name" value="tRNA-synt_1"/>
    <property type="match status" value="1"/>
</dbReference>
<keyword evidence="7 14" id="KW-0547">Nucleotide-binding</keyword>
<dbReference type="InterPro" id="IPR013155">
    <property type="entry name" value="M/V/L/I-tRNA-synth_anticd-bd"/>
</dbReference>
<dbReference type="Gene3D" id="3.90.740.10">
    <property type="entry name" value="Valyl/Leucyl/Isoleucyl-tRNA synthetase, editing domain"/>
    <property type="match status" value="1"/>
</dbReference>
<dbReference type="Proteomes" id="UP000187209">
    <property type="component" value="Unassembled WGS sequence"/>
</dbReference>
<keyword evidence="5" id="KW-0963">Cytoplasm</keyword>
<evidence type="ECO:0000256" key="11">
    <source>
        <dbReference type="ARBA" id="ARBA00029936"/>
    </source>
</evidence>
<proteinExistence type="inferred from homology"/>
<dbReference type="InterPro" id="IPR002303">
    <property type="entry name" value="Valyl-tRNA_ligase"/>
</dbReference>
<evidence type="ECO:0000256" key="2">
    <source>
        <dbReference type="ARBA" id="ARBA00004496"/>
    </source>
</evidence>
<dbReference type="GO" id="GO:0005524">
    <property type="term" value="F:ATP binding"/>
    <property type="evidence" value="ECO:0007669"/>
    <property type="project" value="UniProtKB-KW"/>
</dbReference>
<comment type="similarity">
    <text evidence="3 14">Belongs to the class-I aminoacyl-tRNA synthetase family.</text>
</comment>
<dbReference type="FunFam" id="3.40.50.620:FF:000078">
    <property type="entry name" value="Valine--tRNA ligase, mitochondrial"/>
    <property type="match status" value="1"/>
</dbReference>
<evidence type="ECO:0000259" key="18">
    <source>
        <dbReference type="Pfam" id="PF10458"/>
    </source>
</evidence>
<keyword evidence="8 14" id="KW-0067">ATP-binding</keyword>
<dbReference type="SUPFAM" id="SSF47323">
    <property type="entry name" value="Anticodon-binding domain of a subclass of class I aminoacyl-tRNA synthetases"/>
    <property type="match status" value="1"/>
</dbReference>
<dbReference type="Gene3D" id="3.40.50.620">
    <property type="entry name" value="HUPs"/>
    <property type="match status" value="2"/>
</dbReference>
<dbReference type="InterPro" id="IPR009008">
    <property type="entry name" value="Val/Leu/Ile-tRNA-synth_edit"/>
</dbReference>
<dbReference type="HAMAP" id="MF_02004">
    <property type="entry name" value="Val_tRNA_synth_type1"/>
    <property type="match status" value="1"/>
</dbReference>
<feature type="domain" description="Valyl-tRNA synthetase tRNA-binding arm" evidence="18">
    <location>
        <begin position="912"/>
        <end position="977"/>
    </location>
</feature>
<evidence type="ECO:0000256" key="13">
    <source>
        <dbReference type="ARBA" id="ARBA00047552"/>
    </source>
</evidence>
<dbReference type="FunFam" id="3.40.50.620:FF:000020">
    <property type="entry name" value="Valine--tRNA ligase, mitochondrial"/>
    <property type="match status" value="1"/>
</dbReference>
<dbReference type="GO" id="GO:0002161">
    <property type="term" value="F:aminoacyl-tRNA deacylase activity"/>
    <property type="evidence" value="ECO:0007669"/>
    <property type="project" value="InterPro"/>
</dbReference>
<dbReference type="EMBL" id="MPUH01000523">
    <property type="protein sequence ID" value="OMJ78400.1"/>
    <property type="molecule type" value="Genomic_DNA"/>
</dbReference>
<dbReference type="Pfam" id="PF08264">
    <property type="entry name" value="Anticodon_1"/>
    <property type="match status" value="1"/>
</dbReference>
<evidence type="ECO:0000256" key="7">
    <source>
        <dbReference type="ARBA" id="ARBA00022741"/>
    </source>
</evidence>
<comment type="subcellular location">
    <subcellularLocation>
        <location evidence="2">Cytoplasm</location>
    </subcellularLocation>
    <subcellularLocation>
        <location evidence="1">Mitochondrion</location>
    </subcellularLocation>
</comment>
<feature type="domain" description="Aminoacyl-tRNA synthetase class Ia" evidence="16">
    <location>
        <begin position="36"/>
        <end position="662"/>
    </location>
</feature>
<dbReference type="InterPro" id="IPR001412">
    <property type="entry name" value="aa-tRNA-synth_I_CS"/>
</dbReference>
<dbReference type="NCBIfam" id="NF004349">
    <property type="entry name" value="PRK05729.1"/>
    <property type="match status" value="1"/>
</dbReference>
<dbReference type="SUPFAM" id="SSF50677">
    <property type="entry name" value="ValRS/IleRS/LeuRS editing domain"/>
    <property type="match status" value="1"/>
</dbReference>
<dbReference type="SUPFAM" id="SSF52374">
    <property type="entry name" value="Nucleotidylyl transferase"/>
    <property type="match status" value="1"/>
</dbReference>
<dbReference type="InterPro" id="IPR033705">
    <property type="entry name" value="Anticodon_Ia_Val"/>
</dbReference>
<dbReference type="PANTHER" id="PTHR11946">
    <property type="entry name" value="VALYL-TRNA SYNTHETASES"/>
    <property type="match status" value="1"/>
</dbReference>
<dbReference type="SUPFAM" id="SSF46589">
    <property type="entry name" value="tRNA-binding arm"/>
    <property type="match status" value="1"/>
</dbReference>
<dbReference type="InterPro" id="IPR002300">
    <property type="entry name" value="aa-tRNA-synth_Ia"/>
</dbReference>
<evidence type="ECO:0000259" key="16">
    <source>
        <dbReference type="Pfam" id="PF00133"/>
    </source>
</evidence>
<evidence type="ECO:0000256" key="4">
    <source>
        <dbReference type="ARBA" id="ARBA00013169"/>
    </source>
</evidence>
<sequence length="980" mass="112359">MSEEMKNALRQASKIAKDLTSPMAAAYDYQAVESEWGEWWESQGYFTPSAEKTIPLTPDQKFVMMIPPPNVTGSLHLGHALTGSIEDTLTRWNRMSGKSTLWLPGVDHAGIATQAVVEKQLAKQEGLSRHDLGREAFVDRIWQWKETYGNRICQQYKRVGISADWTRSCFTLDPKLNRAVTEAFVRMFDMGIIYRANRLVNWSCFLKTAISDIEVEYKELNDITRIRVPNHKGTYEFGVLHHFAYQVADSDEKIVVATTRLETMLGDVAVAVHPEDPRYKHLIGKKLIHPFLPERNMTVIADPVLVDMSFGTGAVKVTPAHDYNDFKCGERNGLEKISIFTEDGKINDNGGKFAGMMRFDCRWAIEKELTAMGLWLSKEKNPMSLGFCSRSGDVIEPYLKPQWWVKCDNLAKRACSAVREGHLTILPDIYVDNWFHWLDNIQDWCISRQLWWGHRIPAYRVAVLSESGEKINTEQWVVGRNYDEALQNAQKYKQNDTDSITISQDEDVLDTWFSSGLFPFSTLGWPDLESEDFKAFFPGTILETGHDILFFWVARMVMMSLCLTDQLPFTTVYLHAMIRDSDGKKMSKSEGNVIDPLEVINGCSLDVLIQKLKDSNLSEKAINTGIEGKKKEFPDGIPSCGSDAMRLGLLSYTIQGRNINLDIKRVVGYRLFMNKLWNIFKFATSTFPENFVPDPEFLNKRPNEFINRWIIHRMNKTIENVVQKLQKYEFGMTVQVLHEYWLHEVADTYLEAIKPVIRCADEASKISTANAMFHAIEKGLLLMHPMIPFITEELYQRLPETPWKSISISIAPYPKYQAHLEDEESEIRMENIEKATHSIRSMQANLNLFGKKPIIFIRCPDNVRALIEDQCEVIQILGKCGKVEIVNEVPKGCLMNINGNIEVYLQIAGMVNVQAEITKLEKRKVQLVKTIEGTLKKMQTPNYEEKTPENVKETFRQKLKDSEEELEKINMEVEKLKSAL</sequence>
<accession>A0A1R2BNY4</accession>